<dbReference type="GO" id="GO:0006879">
    <property type="term" value="P:intracellular iron ion homeostasis"/>
    <property type="evidence" value="ECO:0007669"/>
    <property type="project" value="TreeGrafter"/>
</dbReference>
<dbReference type="Pfam" id="PF00462">
    <property type="entry name" value="Glutaredoxin"/>
    <property type="match status" value="2"/>
</dbReference>
<evidence type="ECO:0000256" key="2">
    <source>
        <dbReference type="ARBA" id="ARBA00008983"/>
    </source>
</evidence>
<gene>
    <name evidence="8" type="ORF">SI7747_07009060</name>
</gene>
<dbReference type="InterPro" id="IPR004480">
    <property type="entry name" value="Monothiol_GRX-rel"/>
</dbReference>
<dbReference type="CDD" id="cd03028">
    <property type="entry name" value="GRX_PICOT_like"/>
    <property type="match status" value="2"/>
</dbReference>
<accession>A0A7I8IXD8</accession>
<evidence type="ECO:0000259" key="7">
    <source>
        <dbReference type="PROSITE" id="PS51352"/>
    </source>
</evidence>
<dbReference type="GO" id="GO:0046872">
    <property type="term" value="F:metal ion binding"/>
    <property type="evidence" value="ECO:0007669"/>
    <property type="project" value="UniProtKB-KW"/>
</dbReference>
<dbReference type="GO" id="GO:0005829">
    <property type="term" value="C:cytosol"/>
    <property type="evidence" value="ECO:0007669"/>
    <property type="project" value="TreeGrafter"/>
</dbReference>
<feature type="compositionally biased region" description="Polar residues" evidence="6">
    <location>
        <begin position="261"/>
        <end position="270"/>
    </location>
</feature>
<keyword evidence="3" id="KW-0479">Metal-binding</keyword>
<dbReference type="NCBIfam" id="TIGR00365">
    <property type="entry name" value="Grx4 family monothiol glutaredoxin"/>
    <property type="match status" value="1"/>
</dbReference>
<dbReference type="FunFam" id="3.40.30.10:FF:000092">
    <property type="entry name" value="Monothiol glutaredoxin"/>
    <property type="match status" value="1"/>
</dbReference>
<reference evidence="8 9" key="1">
    <citation type="submission" date="2019-12" db="EMBL/GenBank/DDBJ databases">
        <authorList>
            <person name="Scholz U."/>
            <person name="Mascher M."/>
            <person name="Fiebig A."/>
        </authorList>
    </citation>
    <scope>NUCLEOTIDE SEQUENCE</scope>
</reference>
<feature type="domain" description="Thioredoxin" evidence="7">
    <location>
        <begin position="1"/>
        <end position="107"/>
    </location>
</feature>
<dbReference type="PROSITE" id="PS51352">
    <property type="entry name" value="THIOREDOXIN_2"/>
    <property type="match status" value="1"/>
</dbReference>
<dbReference type="InterPro" id="IPR033658">
    <property type="entry name" value="GRX_PICOT-like"/>
</dbReference>
<evidence type="ECO:0000256" key="3">
    <source>
        <dbReference type="ARBA" id="ARBA00022723"/>
    </source>
</evidence>
<dbReference type="PROSITE" id="PS51354">
    <property type="entry name" value="GLUTAREDOXIN_2"/>
    <property type="match status" value="2"/>
</dbReference>
<evidence type="ECO:0000313" key="9">
    <source>
        <dbReference type="Proteomes" id="UP001189122"/>
    </source>
</evidence>
<evidence type="ECO:0000256" key="4">
    <source>
        <dbReference type="ARBA" id="ARBA00023004"/>
    </source>
</evidence>
<dbReference type="PANTHER" id="PTHR10293">
    <property type="entry name" value="GLUTAREDOXIN FAMILY MEMBER"/>
    <property type="match status" value="1"/>
</dbReference>
<sequence length="446" mass="48285">MGGAVADVRSKEELDGVLGGGGSVVLHFWASWCEASKQMDQVFSHLSADFPSARFLRVEAEEQPEISECYSVSAVPFFVFCKDGKVVDKLEGANPPSLAEKISKVVGPKNRGEPGGGEDGAPPSEGPASNHPSDSLKNRLQQLVDSHPVFLFMKGTPDQPKCGFSRKVVDILKDEGVDFGSFDILTDNDVREGMKKFSNWPTFPQLFCKGSSSAAATLRSPYHGLLGVDSAAAAAASAVATTVVSESENPPQAATEEKSVETTSDASGALNSRLEELTNRSSVMLFMKGTQMNPEKVEFQSFDILSDNEVRQGLKLIGGSDIMLEMQRSGELKTTLTEKGVLPGEQTLEERLRDLVSSSPVMLFMKGSPDAPRCGFSSKVVSALREEGVDFGYFDILTDDEVRQGLKTFSNWPTFPQLYYKSDLIGGCDIVLELHKNGELRATLTE</sequence>
<dbReference type="PANTHER" id="PTHR10293:SF73">
    <property type="entry name" value="GLUTAREDOXIN-3"/>
    <property type="match status" value="1"/>
</dbReference>
<name>A0A7I8IXD8_SPIIN</name>
<evidence type="ECO:0000256" key="6">
    <source>
        <dbReference type="SAM" id="MobiDB-lite"/>
    </source>
</evidence>
<dbReference type="CDD" id="cd02984">
    <property type="entry name" value="TRX_PICOT"/>
    <property type="match status" value="1"/>
</dbReference>
<feature type="region of interest" description="Disordered" evidence="6">
    <location>
        <begin position="101"/>
        <end position="135"/>
    </location>
</feature>
<dbReference type="EMBL" id="LR743594">
    <property type="protein sequence ID" value="CAA2623112.1"/>
    <property type="molecule type" value="Genomic_DNA"/>
</dbReference>
<evidence type="ECO:0000256" key="1">
    <source>
        <dbReference type="ARBA" id="ARBA00002426"/>
    </source>
</evidence>
<feature type="region of interest" description="Disordered" evidence="6">
    <location>
        <begin position="243"/>
        <end position="273"/>
    </location>
</feature>
<evidence type="ECO:0000313" key="8">
    <source>
        <dbReference type="EMBL" id="CAA2623112.1"/>
    </source>
</evidence>
<dbReference type="InterPro" id="IPR036249">
    <property type="entry name" value="Thioredoxin-like_sf"/>
</dbReference>
<dbReference type="FunFam" id="3.40.30.10:FF:000012">
    <property type="entry name" value="Monothiol glutaredoxin"/>
    <property type="match status" value="1"/>
</dbReference>
<keyword evidence="5" id="KW-0411">Iron-sulfur</keyword>
<comment type="function">
    <text evidence="1">May only reduce GSH-thiol disulfides, but not protein disulfides.</text>
</comment>
<dbReference type="EMBL" id="CACRZD030000007">
    <property type="protein sequence ID" value="CAA6662675.1"/>
    <property type="molecule type" value="Genomic_DNA"/>
</dbReference>
<dbReference type="SUPFAM" id="SSF52833">
    <property type="entry name" value="Thioredoxin-like"/>
    <property type="match status" value="4"/>
</dbReference>
<protein>
    <recommendedName>
        <fullName evidence="7">Thioredoxin domain-containing protein</fullName>
    </recommendedName>
</protein>
<keyword evidence="4" id="KW-0408">Iron</keyword>
<comment type="similarity">
    <text evidence="2">Belongs to the glutaredoxin family. CGFS subfamily.</text>
</comment>
<evidence type="ECO:0000256" key="5">
    <source>
        <dbReference type="ARBA" id="ARBA00023014"/>
    </source>
</evidence>
<dbReference type="Proteomes" id="UP001189122">
    <property type="component" value="Unassembled WGS sequence"/>
</dbReference>
<dbReference type="AlphaFoldDB" id="A0A7I8IXD8"/>
<keyword evidence="9" id="KW-1185">Reference proteome</keyword>
<dbReference type="InterPro" id="IPR013766">
    <property type="entry name" value="Thioredoxin_domain"/>
</dbReference>
<dbReference type="Gene3D" id="3.40.30.10">
    <property type="entry name" value="Glutaredoxin"/>
    <property type="match status" value="3"/>
</dbReference>
<dbReference type="GO" id="GO:0005634">
    <property type="term" value="C:nucleus"/>
    <property type="evidence" value="ECO:0007669"/>
    <property type="project" value="TreeGrafter"/>
</dbReference>
<proteinExistence type="inferred from homology"/>
<organism evidence="8">
    <name type="scientific">Spirodela intermedia</name>
    <name type="common">Intermediate duckweed</name>
    <dbReference type="NCBI Taxonomy" id="51605"/>
    <lineage>
        <taxon>Eukaryota</taxon>
        <taxon>Viridiplantae</taxon>
        <taxon>Streptophyta</taxon>
        <taxon>Embryophyta</taxon>
        <taxon>Tracheophyta</taxon>
        <taxon>Spermatophyta</taxon>
        <taxon>Magnoliopsida</taxon>
        <taxon>Liliopsida</taxon>
        <taxon>Araceae</taxon>
        <taxon>Lemnoideae</taxon>
        <taxon>Spirodela</taxon>
    </lineage>
</organism>
<dbReference type="Pfam" id="PF00085">
    <property type="entry name" value="Thioredoxin"/>
    <property type="match status" value="1"/>
</dbReference>
<dbReference type="InterPro" id="IPR002109">
    <property type="entry name" value="Glutaredoxin"/>
</dbReference>
<dbReference type="GO" id="GO:0051536">
    <property type="term" value="F:iron-sulfur cluster binding"/>
    <property type="evidence" value="ECO:0007669"/>
    <property type="project" value="UniProtKB-KW"/>
</dbReference>